<dbReference type="SUPFAM" id="SSF52540">
    <property type="entry name" value="P-loop containing nucleoside triphosphate hydrolases"/>
    <property type="match status" value="2"/>
</dbReference>
<dbReference type="InterPro" id="IPR017871">
    <property type="entry name" value="ABC_transporter-like_CS"/>
</dbReference>
<evidence type="ECO:0000256" key="4">
    <source>
        <dbReference type="ARBA" id="ARBA00022741"/>
    </source>
</evidence>
<dbReference type="AlphaFoldDB" id="A0A8A4KQK2"/>
<dbReference type="GO" id="GO:0016887">
    <property type="term" value="F:ATP hydrolysis activity"/>
    <property type="evidence" value="ECO:0007669"/>
    <property type="project" value="InterPro"/>
</dbReference>
<accession>A0A8A4KQK2</accession>
<sequence length="500" mass="54183">MNYVAKQIKIGFSGVQVLHGVDFSVKPGEIHALLGHNGAGKSTLLKILAGVNMPDNGELMIGATPVRLASPRDALSHGIACVYQELRLIPGMSVWQNLFLGRERRKRNGFTDDVSMIAHTEKVLSDYHLDFSATDLVRDLSHPDKQMLEVVSNLDRDARFLFLDEPTTALEGAQADALLQAVQRIAREKQIGVVLVSHKLDEVLGVCDEATVMCSGRVIYNEVKKTLSKSAIIDAIVGNANAYQAPSNSRGLIRGALGKPWLSVNNLHTDRLKGVNLEAYRGEILGVYGLAGAGRTRLCQTLFGLETVTGGEIRVGHREYHPSSPVKAISRGIAYLTEERKKDGFIPQMSSYANATLPVLKKFRSGGFVSHGAARQAASELLGKMNTRGSLDGPIKALSGGNQQKVLLARVIAQNADLVLLDEPTKGVDIGAKADIYRIIHQLADKGCCVIVVSSEEEELLDVADNITVFRHGKCDGVIVPAKELKPADLRKAAWEHAEP</sequence>
<dbReference type="Pfam" id="PF00005">
    <property type="entry name" value="ABC_tran"/>
    <property type="match status" value="2"/>
</dbReference>
<dbReference type="InterPro" id="IPR003593">
    <property type="entry name" value="AAA+_ATPase"/>
</dbReference>
<keyword evidence="4" id="KW-0547">Nucleotide-binding</keyword>
<keyword evidence="5 6" id="KW-0067">ATP-binding</keyword>
<dbReference type="GO" id="GO:0005524">
    <property type="term" value="F:ATP binding"/>
    <property type="evidence" value="ECO:0007669"/>
    <property type="project" value="UniProtKB-KW"/>
</dbReference>
<protein>
    <submittedName>
        <fullName evidence="6">Sugar ABC transporter ATP-binding protein</fullName>
    </submittedName>
</protein>
<evidence type="ECO:0000256" key="1">
    <source>
        <dbReference type="ARBA" id="ARBA00006526"/>
    </source>
</evidence>
<evidence type="ECO:0000256" key="2">
    <source>
        <dbReference type="ARBA" id="ARBA00022448"/>
    </source>
</evidence>
<keyword evidence="2" id="KW-0813">Transport</keyword>
<name>A0A8A4KQK2_PANAN</name>
<dbReference type="SMART" id="SM00382">
    <property type="entry name" value="AAA"/>
    <property type="match status" value="2"/>
</dbReference>
<evidence type="ECO:0000256" key="3">
    <source>
        <dbReference type="ARBA" id="ARBA00022737"/>
    </source>
</evidence>
<gene>
    <name evidence="6" type="ORF">H0Z12_22830</name>
</gene>
<geneLocation type="plasmid" evidence="6 7">
    <name>pOC5aB</name>
</geneLocation>
<dbReference type="InterPro" id="IPR050107">
    <property type="entry name" value="ABC_carbohydrate_import_ATPase"/>
</dbReference>
<dbReference type="Proteomes" id="UP000663901">
    <property type="component" value="Plasmid pOC5aB"/>
</dbReference>
<dbReference type="PANTHER" id="PTHR43790:SF9">
    <property type="entry name" value="GALACTOFURANOSE TRANSPORTER ATP-BINDING PROTEIN YTFR"/>
    <property type="match status" value="1"/>
</dbReference>
<evidence type="ECO:0000313" key="7">
    <source>
        <dbReference type="Proteomes" id="UP000663901"/>
    </source>
</evidence>
<dbReference type="PROSITE" id="PS00211">
    <property type="entry name" value="ABC_TRANSPORTER_1"/>
    <property type="match status" value="1"/>
</dbReference>
<dbReference type="InterPro" id="IPR003439">
    <property type="entry name" value="ABC_transporter-like_ATP-bd"/>
</dbReference>
<comment type="similarity">
    <text evidence="1">Belongs to the ABC transporter superfamily. Drug exporter-2 (TC 3.A.1.117) family.</text>
</comment>
<dbReference type="CDD" id="cd03216">
    <property type="entry name" value="ABC_Carb_Monos_I"/>
    <property type="match status" value="1"/>
</dbReference>
<keyword evidence="6" id="KW-0614">Plasmid</keyword>
<dbReference type="Gene3D" id="3.40.50.300">
    <property type="entry name" value="P-loop containing nucleotide triphosphate hydrolases"/>
    <property type="match status" value="2"/>
</dbReference>
<organism evidence="6 7">
    <name type="scientific">Pantoea ananas</name>
    <name type="common">Erwinia uredovora</name>
    <dbReference type="NCBI Taxonomy" id="553"/>
    <lineage>
        <taxon>Bacteria</taxon>
        <taxon>Pseudomonadati</taxon>
        <taxon>Pseudomonadota</taxon>
        <taxon>Gammaproteobacteria</taxon>
        <taxon>Enterobacterales</taxon>
        <taxon>Erwiniaceae</taxon>
        <taxon>Pantoea</taxon>
    </lineage>
</organism>
<dbReference type="PANTHER" id="PTHR43790">
    <property type="entry name" value="CARBOHYDRATE TRANSPORT ATP-BINDING PROTEIN MG119-RELATED"/>
    <property type="match status" value="1"/>
</dbReference>
<dbReference type="PROSITE" id="PS50893">
    <property type="entry name" value="ABC_TRANSPORTER_2"/>
    <property type="match status" value="2"/>
</dbReference>
<dbReference type="CDD" id="cd03215">
    <property type="entry name" value="ABC_Carb_Monos_II"/>
    <property type="match status" value="1"/>
</dbReference>
<reference evidence="6" key="1">
    <citation type="submission" date="2020-07" db="EMBL/GenBank/DDBJ databases">
        <title>Genome Sequences for Panteoa spp. that cause Center Rot in Onions.</title>
        <authorList>
            <person name="Asselin J.A."/>
            <person name="Helmann T."/>
            <person name="Beer S."/>
            <person name="Stodghill P."/>
        </authorList>
    </citation>
    <scope>NUCLEOTIDE SEQUENCE</scope>
    <source>
        <strain evidence="6">OC5a</strain>
        <plasmid evidence="6">pOC5aB</plasmid>
    </source>
</reference>
<dbReference type="InterPro" id="IPR027417">
    <property type="entry name" value="P-loop_NTPase"/>
</dbReference>
<evidence type="ECO:0000313" key="6">
    <source>
        <dbReference type="EMBL" id="QTC48426.1"/>
    </source>
</evidence>
<dbReference type="EMBL" id="CP059085">
    <property type="protein sequence ID" value="QTC48426.1"/>
    <property type="molecule type" value="Genomic_DNA"/>
</dbReference>
<dbReference type="RefSeq" id="WP_019105527.1">
    <property type="nucleotide sequence ID" value="NZ_CAEI01000108.1"/>
</dbReference>
<evidence type="ECO:0000256" key="5">
    <source>
        <dbReference type="ARBA" id="ARBA00022840"/>
    </source>
</evidence>
<keyword evidence="3" id="KW-0677">Repeat</keyword>
<proteinExistence type="inferred from homology"/>